<keyword evidence="2" id="KW-0347">Helicase</keyword>
<dbReference type="EMBL" id="KC811135">
    <property type="protein sequence ID" value="AGQ19580.1"/>
    <property type="molecule type" value="Genomic_DNA"/>
</dbReference>
<evidence type="ECO:0000259" key="5">
    <source>
        <dbReference type="Pfam" id="PF12705"/>
    </source>
</evidence>
<keyword evidence="1" id="KW-0227">DNA damage</keyword>
<evidence type="ECO:0000256" key="1">
    <source>
        <dbReference type="ARBA" id="ARBA00022763"/>
    </source>
</evidence>
<organism evidence="6">
    <name type="scientific">Candidatus Actinomarina minuta</name>
    <dbReference type="NCBI Taxonomy" id="1389454"/>
    <lineage>
        <taxon>Bacteria</taxon>
        <taxon>Bacillati</taxon>
        <taxon>Actinomycetota</taxon>
        <taxon>Actinomycetes</taxon>
        <taxon>Candidatus Actinomarinidae</taxon>
        <taxon>Candidatus Actinomarinales</taxon>
        <taxon>Candidatus Actinomarineae</taxon>
        <taxon>Candidatus Actinomarinaceae</taxon>
        <taxon>Candidatus Actinomarina</taxon>
    </lineage>
</organism>
<feature type="domain" description="PD-(D/E)XK endonuclease-like" evidence="5">
    <location>
        <begin position="233"/>
        <end position="482"/>
    </location>
</feature>
<evidence type="ECO:0000256" key="2">
    <source>
        <dbReference type="ARBA" id="ARBA00022806"/>
    </source>
</evidence>
<name>S5DRL8_9ACTN</name>
<dbReference type="Pfam" id="PF12705">
    <property type="entry name" value="PDDEXK_1"/>
    <property type="match status" value="1"/>
</dbReference>
<keyword evidence="4" id="KW-0175">Coiled coil</keyword>
<dbReference type="AlphaFoldDB" id="S5DRL8"/>
<evidence type="ECO:0000256" key="3">
    <source>
        <dbReference type="ARBA" id="ARBA00023204"/>
    </source>
</evidence>
<keyword evidence="2" id="KW-0547">Nucleotide-binding</keyword>
<dbReference type="GO" id="GO:0006281">
    <property type="term" value="P:DNA repair"/>
    <property type="evidence" value="ECO:0007669"/>
    <property type="project" value="UniProtKB-KW"/>
</dbReference>
<accession>S5DRL8</accession>
<dbReference type="GO" id="GO:0004386">
    <property type="term" value="F:helicase activity"/>
    <property type="evidence" value="ECO:0007669"/>
    <property type="project" value="UniProtKB-KW"/>
</dbReference>
<keyword evidence="2" id="KW-0067">ATP-binding</keyword>
<sequence>MNQGIKFYKTYDVKKISECHQSIGPKTLTPNSRLDRWSGINNAISDWLLNEADDEVAIKVAEENFQFYDPLQKKIMSELFERFRSLVPKPLPQVNIDFYRQEIIKEIDGEEKGMYTSFQYQLEDEDNTEYIKLKAGVSDIEDIDRAIVAETKLEGETFLTAQLIHDDFDEIKEPENSKEIIDNYFNIIQEFETNRKQATPGLHCYMCSRPSRCGQYPVVDGQEAKSNNRGILISKSNLLNLETCERWTSWRAQYAIPKDIENESFEAELGQKFHSYSQKMLEKNKDIFGDKEIERLKKLLVDEEEKFASQILKKYEELIQALDDEVEDQNELEIKLSEYGLGFSILKDGIVSNSKMELREDKVAVTFMGQADLVGRYKGKGLVIELKTGQESNDDLTEAELYALGAKLLLKEDEVYVFHIYTNKDGGKLKKRKFGESEFDSIINKFEDKAQRIANWNPNDSLSPSFNVGDWCNNCDYQTTCPEYR</sequence>
<reference evidence="6" key="1">
    <citation type="journal article" date="2013" name="Sci. Rep.">
        <title>Metagenomics uncovers a new group of low GC and ultra-small marine Actinobacteria.</title>
        <authorList>
            <person name="Ghai R."/>
            <person name="Mizuno C.M."/>
            <person name="Picazo A."/>
            <person name="Camacho A."/>
            <person name="Rodriguez-Valera F."/>
        </authorList>
    </citation>
    <scope>NUCLEOTIDE SEQUENCE</scope>
</reference>
<dbReference type="Gene3D" id="3.90.320.10">
    <property type="match status" value="1"/>
</dbReference>
<evidence type="ECO:0000256" key="4">
    <source>
        <dbReference type="SAM" id="Coils"/>
    </source>
</evidence>
<proteinExistence type="predicted"/>
<keyword evidence="2" id="KW-0378">Hydrolase</keyword>
<feature type="coiled-coil region" evidence="4">
    <location>
        <begin position="305"/>
        <end position="335"/>
    </location>
</feature>
<dbReference type="InterPro" id="IPR038726">
    <property type="entry name" value="PDDEXK_AddAB-type"/>
</dbReference>
<evidence type="ECO:0000313" key="6">
    <source>
        <dbReference type="EMBL" id="AGQ19580.1"/>
    </source>
</evidence>
<dbReference type="InterPro" id="IPR011604">
    <property type="entry name" value="PDDEXK-like_dom_sf"/>
</dbReference>
<protein>
    <submittedName>
        <fullName evidence="6">MedDCM-OCT-S38-C2-cds50</fullName>
    </submittedName>
</protein>
<keyword evidence="3" id="KW-0234">DNA repair</keyword>